<dbReference type="InterPro" id="IPR013087">
    <property type="entry name" value="Znf_C2H2_type"/>
</dbReference>
<dbReference type="GO" id="GO:0008270">
    <property type="term" value="F:zinc ion binding"/>
    <property type="evidence" value="ECO:0007669"/>
    <property type="project" value="UniProtKB-KW"/>
</dbReference>
<accession>A0A8T0ELH7</accession>
<evidence type="ECO:0000256" key="2">
    <source>
        <dbReference type="SAM" id="MobiDB-lite"/>
    </source>
</evidence>
<keyword evidence="1" id="KW-0862">Zinc</keyword>
<name>A0A8T0ELH7_ARGBR</name>
<proteinExistence type="predicted"/>
<reference evidence="4" key="1">
    <citation type="journal article" date="2020" name="bioRxiv">
        <title>Chromosome-level reference genome of the European wasp spider Argiope bruennichi: a resource for studies on range expansion and evolutionary adaptation.</title>
        <authorList>
            <person name="Sheffer M.M."/>
            <person name="Hoppe A."/>
            <person name="Krehenwinkel H."/>
            <person name="Uhl G."/>
            <person name="Kuss A.W."/>
            <person name="Jensen L."/>
            <person name="Jensen C."/>
            <person name="Gillespie R.G."/>
            <person name="Hoff K.J."/>
            <person name="Prost S."/>
        </authorList>
    </citation>
    <scope>NUCLEOTIDE SEQUENCE</scope>
</reference>
<comment type="caution">
    <text evidence="4">The sequence shown here is derived from an EMBL/GenBank/DDBJ whole genome shotgun (WGS) entry which is preliminary data.</text>
</comment>
<dbReference type="PROSITE" id="PS00028">
    <property type="entry name" value="ZINC_FINGER_C2H2_1"/>
    <property type="match status" value="2"/>
</dbReference>
<dbReference type="Pfam" id="PF00096">
    <property type="entry name" value="zf-C2H2"/>
    <property type="match status" value="1"/>
</dbReference>
<dbReference type="InterPro" id="IPR036236">
    <property type="entry name" value="Znf_C2H2_sf"/>
</dbReference>
<dbReference type="PROSITE" id="PS50157">
    <property type="entry name" value="ZINC_FINGER_C2H2_2"/>
    <property type="match status" value="1"/>
</dbReference>
<dbReference type="SMART" id="SM00355">
    <property type="entry name" value="ZnF_C2H2"/>
    <property type="match status" value="2"/>
</dbReference>
<keyword evidence="5" id="KW-1185">Reference proteome</keyword>
<dbReference type="AlphaFoldDB" id="A0A8T0ELH7"/>
<feature type="region of interest" description="Disordered" evidence="2">
    <location>
        <begin position="250"/>
        <end position="269"/>
    </location>
</feature>
<protein>
    <recommendedName>
        <fullName evidence="3">C2H2-type domain-containing protein</fullName>
    </recommendedName>
</protein>
<feature type="domain" description="C2H2-type" evidence="3">
    <location>
        <begin position="21"/>
        <end position="44"/>
    </location>
</feature>
<dbReference type="PANTHER" id="PTHR33936">
    <property type="entry name" value="PROTEIN CBG17840"/>
    <property type="match status" value="1"/>
</dbReference>
<dbReference type="EMBL" id="JABXBU010002227">
    <property type="protein sequence ID" value="KAF8774438.1"/>
    <property type="molecule type" value="Genomic_DNA"/>
</dbReference>
<dbReference type="Proteomes" id="UP000807504">
    <property type="component" value="Unassembled WGS sequence"/>
</dbReference>
<dbReference type="Gene3D" id="3.30.160.60">
    <property type="entry name" value="Classic Zinc Finger"/>
    <property type="match status" value="1"/>
</dbReference>
<dbReference type="InterPro" id="IPR052797">
    <property type="entry name" value="RegFact_GeneExpr_CellDeath"/>
</dbReference>
<evidence type="ECO:0000313" key="4">
    <source>
        <dbReference type="EMBL" id="KAF8774438.1"/>
    </source>
</evidence>
<evidence type="ECO:0000313" key="5">
    <source>
        <dbReference type="Proteomes" id="UP000807504"/>
    </source>
</evidence>
<keyword evidence="1" id="KW-0863">Zinc-finger</keyword>
<gene>
    <name evidence="4" type="ORF">HNY73_016987</name>
</gene>
<dbReference type="PANTHER" id="PTHR33936:SF24">
    <property type="entry name" value="C2H2-TYPE DOMAIN-CONTAINING PROTEIN"/>
    <property type="match status" value="1"/>
</dbReference>
<evidence type="ECO:0000259" key="3">
    <source>
        <dbReference type="PROSITE" id="PS50157"/>
    </source>
</evidence>
<dbReference type="SUPFAM" id="SSF57667">
    <property type="entry name" value="beta-beta-alpha zinc fingers"/>
    <property type="match status" value="1"/>
</dbReference>
<evidence type="ECO:0000256" key="1">
    <source>
        <dbReference type="PROSITE-ProRule" id="PRU00042"/>
    </source>
</evidence>
<organism evidence="4 5">
    <name type="scientific">Argiope bruennichi</name>
    <name type="common">Wasp spider</name>
    <name type="synonym">Aranea bruennichi</name>
    <dbReference type="NCBI Taxonomy" id="94029"/>
    <lineage>
        <taxon>Eukaryota</taxon>
        <taxon>Metazoa</taxon>
        <taxon>Ecdysozoa</taxon>
        <taxon>Arthropoda</taxon>
        <taxon>Chelicerata</taxon>
        <taxon>Arachnida</taxon>
        <taxon>Araneae</taxon>
        <taxon>Araneomorphae</taxon>
        <taxon>Entelegynae</taxon>
        <taxon>Araneoidea</taxon>
        <taxon>Araneidae</taxon>
        <taxon>Argiope</taxon>
    </lineage>
</organism>
<keyword evidence="1" id="KW-0479">Metal-binding</keyword>
<reference evidence="4" key="2">
    <citation type="submission" date="2020-06" db="EMBL/GenBank/DDBJ databases">
        <authorList>
            <person name="Sheffer M."/>
        </authorList>
    </citation>
    <scope>NUCLEOTIDE SEQUENCE</scope>
</reference>
<sequence>MSETQVIATEVIISETGKPKIICEFCSISFGTRGNLYTHLRKYHQFKILVQGNQICPVCSEKFRTLSLLHEHLQNEHSIPLKFVDETFYSKKDFLDWKSKIEKETQSAYRIRNTRGKDSDVSYTYYICHRSGHYRIKQNRIRHVKSTGSIKTGSTCPAVMIVSTETVDGISEIKVHYQSVHIGHDLETRTLRLTKNERENLAACLKLGIPFDKILEDAKQNFAPTNRYNFLTRKHLHNICRDFGIQINHQKPQERKKERKKKNAVQNNDVTVQNNDLHNICRDVGIQINHKKPQEKKKERKKKNAVQNNDVTVQNNDIGVQNNDVAVQNNDVEISDNSIVYEDFLDIEISNHEEIIQEEVKEQEKTSAVTSLLQLHNPSYFEEINDKKIQIINQLKDLMTRIEKWDPTCFLPDIEEHIKAINARLDISEPIK</sequence>